<evidence type="ECO:0000313" key="2">
    <source>
        <dbReference type="Proteomes" id="UP000807025"/>
    </source>
</evidence>
<organism evidence="1 2">
    <name type="scientific">Pleurotus eryngii</name>
    <name type="common">Boletus of the steppes</name>
    <dbReference type="NCBI Taxonomy" id="5323"/>
    <lineage>
        <taxon>Eukaryota</taxon>
        <taxon>Fungi</taxon>
        <taxon>Dikarya</taxon>
        <taxon>Basidiomycota</taxon>
        <taxon>Agaricomycotina</taxon>
        <taxon>Agaricomycetes</taxon>
        <taxon>Agaricomycetidae</taxon>
        <taxon>Agaricales</taxon>
        <taxon>Pleurotineae</taxon>
        <taxon>Pleurotaceae</taxon>
        <taxon>Pleurotus</taxon>
    </lineage>
</organism>
<dbReference type="OrthoDB" id="3045558at2759"/>
<evidence type="ECO:0000313" key="1">
    <source>
        <dbReference type="EMBL" id="KAF9500331.1"/>
    </source>
</evidence>
<dbReference type="AlphaFoldDB" id="A0A9P6DBD1"/>
<proteinExistence type="predicted"/>
<keyword evidence="2" id="KW-1185">Reference proteome</keyword>
<dbReference type="EMBL" id="MU154528">
    <property type="protein sequence ID" value="KAF9500331.1"/>
    <property type="molecule type" value="Genomic_DNA"/>
</dbReference>
<reference evidence="1" key="1">
    <citation type="submission" date="2020-11" db="EMBL/GenBank/DDBJ databases">
        <authorList>
            <consortium name="DOE Joint Genome Institute"/>
            <person name="Ahrendt S."/>
            <person name="Riley R."/>
            <person name="Andreopoulos W."/>
            <person name="Labutti K."/>
            <person name="Pangilinan J."/>
            <person name="Ruiz-Duenas F.J."/>
            <person name="Barrasa J.M."/>
            <person name="Sanchez-Garcia M."/>
            <person name="Camarero S."/>
            <person name="Miyauchi S."/>
            <person name="Serrano A."/>
            <person name="Linde D."/>
            <person name="Babiker R."/>
            <person name="Drula E."/>
            <person name="Ayuso-Fernandez I."/>
            <person name="Pacheco R."/>
            <person name="Padilla G."/>
            <person name="Ferreira P."/>
            <person name="Barriuso J."/>
            <person name="Kellner H."/>
            <person name="Castanera R."/>
            <person name="Alfaro M."/>
            <person name="Ramirez L."/>
            <person name="Pisabarro A.G."/>
            <person name="Kuo A."/>
            <person name="Tritt A."/>
            <person name="Lipzen A."/>
            <person name="He G."/>
            <person name="Yan M."/>
            <person name="Ng V."/>
            <person name="Cullen D."/>
            <person name="Martin F."/>
            <person name="Rosso M.-N."/>
            <person name="Henrissat B."/>
            <person name="Hibbett D."/>
            <person name="Martinez A.T."/>
            <person name="Grigoriev I.V."/>
        </authorList>
    </citation>
    <scope>NUCLEOTIDE SEQUENCE</scope>
    <source>
        <strain evidence="1">ATCC 90797</strain>
    </source>
</reference>
<dbReference type="Proteomes" id="UP000807025">
    <property type="component" value="Unassembled WGS sequence"/>
</dbReference>
<sequence length="126" mass="14481">MDPGITQPHLQPHCIVNSSAIPIHPLANLLNALLLSPEEFRMLDQFVNSCTKCNTLPKDKWYICRFPVDELKDYEQHERCVITTAPPEDQLPPMLVKGSKQCQELDCYHPHDPKLPQIKAHPEVYK</sequence>
<comment type="caution">
    <text evidence="1">The sequence shown here is derived from an EMBL/GenBank/DDBJ whole genome shotgun (WGS) entry which is preliminary data.</text>
</comment>
<protein>
    <submittedName>
        <fullName evidence="1">Uncharacterized protein</fullName>
    </submittedName>
</protein>
<gene>
    <name evidence="1" type="ORF">BDN71DRAFT_1427566</name>
</gene>
<accession>A0A9P6DBD1</accession>
<name>A0A9P6DBD1_PLEER</name>